<proteinExistence type="predicted"/>
<sequence>MDMTNVLLEAAQQVFQYQVEVDTPINSIPGSSLQLMHFKAQIESKTGCTIPLEQLYQVTTVRQLANVISQPTVAVTSGDI</sequence>
<dbReference type="InterPro" id="IPR036736">
    <property type="entry name" value="ACP-like_sf"/>
</dbReference>
<dbReference type="SUPFAM" id="SSF47336">
    <property type="entry name" value="ACP-like"/>
    <property type="match status" value="1"/>
</dbReference>
<gene>
    <name evidence="2" type="ORF">OE749_08965</name>
</gene>
<protein>
    <submittedName>
        <fullName evidence="2">Acyl carrier protein</fullName>
    </submittedName>
</protein>
<dbReference type="PROSITE" id="PS50075">
    <property type="entry name" value="CARRIER"/>
    <property type="match status" value="1"/>
</dbReference>
<reference evidence="2 3" key="1">
    <citation type="submission" date="2022-10" db="EMBL/GenBank/DDBJ databases">
        <title>Aestuariibacter sp. AA17 isolated from Montipora capitata coral fragment.</title>
        <authorList>
            <person name="Emsley S.A."/>
            <person name="Pfannmuller K.M."/>
            <person name="Loughran R.M."/>
            <person name="Shlafstein M."/>
            <person name="Papke E."/>
            <person name="Saw J.H."/>
            <person name="Ushijima B."/>
            <person name="Videau P."/>
        </authorList>
    </citation>
    <scope>NUCLEOTIDE SEQUENCE [LARGE SCALE GENOMIC DNA]</scope>
    <source>
        <strain evidence="2 3">AA17</strain>
    </source>
</reference>
<evidence type="ECO:0000313" key="3">
    <source>
        <dbReference type="Proteomes" id="UP001652504"/>
    </source>
</evidence>
<dbReference type="RefSeq" id="WP_263712107.1">
    <property type="nucleotide sequence ID" value="NZ_JAOWKX010000004.1"/>
</dbReference>
<name>A0ABT3A884_9ALTE</name>
<organism evidence="2 3">
    <name type="scientific">Fluctibacter corallii</name>
    <dbReference type="NCBI Taxonomy" id="2984329"/>
    <lineage>
        <taxon>Bacteria</taxon>
        <taxon>Pseudomonadati</taxon>
        <taxon>Pseudomonadota</taxon>
        <taxon>Gammaproteobacteria</taxon>
        <taxon>Alteromonadales</taxon>
        <taxon>Alteromonadaceae</taxon>
        <taxon>Fluctibacter</taxon>
    </lineage>
</organism>
<feature type="domain" description="Carrier" evidence="1">
    <location>
        <begin position="1"/>
        <end position="72"/>
    </location>
</feature>
<dbReference type="EMBL" id="JAOWKX010000004">
    <property type="protein sequence ID" value="MCV2884825.1"/>
    <property type="molecule type" value="Genomic_DNA"/>
</dbReference>
<dbReference type="Proteomes" id="UP001652504">
    <property type="component" value="Unassembled WGS sequence"/>
</dbReference>
<evidence type="ECO:0000313" key="2">
    <source>
        <dbReference type="EMBL" id="MCV2884825.1"/>
    </source>
</evidence>
<dbReference type="Pfam" id="PF00550">
    <property type="entry name" value="PP-binding"/>
    <property type="match status" value="1"/>
</dbReference>
<comment type="caution">
    <text evidence="2">The sequence shown here is derived from an EMBL/GenBank/DDBJ whole genome shotgun (WGS) entry which is preliminary data.</text>
</comment>
<dbReference type="Gene3D" id="1.10.1200.10">
    <property type="entry name" value="ACP-like"/>
    <property type="match status" value="1"/>
</dbReference>
<evidence type="ECO:0000259" key="1">
    <source>
        <dbReference type="PROSITE" id="PS50075"/>
    </source>
</evidence>
<dbReference type="InterPro" id="IPR009081">
    <property type="entry name" value="PP-bd_ACP"/>
</dbReference>
<accession>A0ABT3A884</accession>
<keyword evidence="3" id="KW-1185">Reference proteome</keyword>